<organism evidence="3 4">
    <name type="scientific">Vibrio genomosp. F10</name>
    <dbReference type="NCBI Taxonomy" id="723171"/>
    <lineage>
        <taxon>Bacteria</taxon>
        <taxon>Pseudomonadati</taxon>
        <taxon>Pseudomonadota</taxon>
        <taxon>Gammaproteobacteria</taxon>
        <taxon>Vibrionales</taxon>
        <taxon>Vibrionaceae</taxon>
        <taxon>Vibrio</taxon>
    </lineage>
</organism>
<keyword evidence="4" id="KW-1185">Reference proteome</keyword>
<reference evidence="4" key="1">
    <citation type="submission" date="2016-06" db="EMBL/GenBank/DDBJ databases">
        <authorList>
            <person name="Hehemann J.-H."/>
            <person name="Arevalo P."/>
            <person name="Datta M.S."/>
            <person name="Polz M.F."/>
        </authorList>
    </citation>
    <scope>NUCLEOTIDE SEQUENCE [LARGE SCALE GENOMIC DNA]</scope>
    <source>
        <strain evidence="4">9CSC122</strain>
    </source>
</reference>
<dbReference type="AlphaFoldDB" id="A0A1B9QUU8"/>
<dbReference type="Pfam" id="PF13239">
    <property type="entry name" value="2TM"/>
    <property type="match status" value="1"/>
</dbReference>
<evidence type="ECO:0000256" key="1">
    <source>
        <dbReference type="SAM" id="Phobius"/>
    </source>
</evidence>
<dbReference type="RefSeq" id="WP_065577449.1">
    <property type="nucleotide sequence ID" value="NZ_JBNGCH010000973.1"/>
</dbReference>
<keyword evidence="1" id="KW-0812">Transmembrane</keyword>
<dbReference type="InterPro" id="IPR025698">
    <property type="entry name" value="2TM_dom"/>
</dbReference>
<evidence type="ECO:0000259" key="2">
    <source>
        <dbReference type="Pfam" id="PF13239"/>
    </source>
</evidence>
<proteinExistence type="predicted"/>
<feature type="domain" description="2TM" evidence="2">
    <location>
        <begin position="15"/>
        <end position="90"/>
    </location>
</feature>
<protein>
    <recommendedName>
        <fullName evidence="2">2TM domain-containing protein</fullName>
    </recommendedName>
</protein>
<accession>A0A1B9QUU8</accession>
<dbReference type="EMBL" id="MAJZ01000973">
    <property type="protein sequence ID" value="OCH70721.1"/>
    <property type="molecule type" value="Genomic_DNA"/>
</dbReference>
<comment type="caution">
    <text evidence="3">The sequence shown here is derived from an EMBL/GenBank/DDBJ whole genome shotgun (WGS) entry which is preliminary data.</text>
</comment>
<keyword evidence="1" id="KW-0472">Membrane</keyword>
<feature type="transmembrane region" description="Helical" evidence="1">
    <location>
        <begin position="24"/>
        <end position="44"/>
    </location>
</feature>
<feature type="transmembrane region" description="Helical" evidence="1">
    <location>
        <begin position="50"/>
        <end position="68"/>
    </location>
</feature>
<sequence>MDQTMRTTNQQEHIRAQVKKVKEFYVHLTKYLSVICLLFVINFVTGTEELWAIYPALGWGIFMLSHAIKAFEIFNFLGDDWEQKEVEKRLTKLRKRAARV</sequence>
<evidence type="ECO:0000313" key="3">
    <source>
        <dbReference type="EMBL" id="OCH70721.1"/>
    </source>
</evidence>
<evidence type="ECO:0000313" key="4">
    <source>
        <dbReference type="Proteomes" id="UP000093173"/>
    </source>
</evidence>
<keyword evidence="1" id="KW-1133">Transmembrane helix</keyword>
<gene>
    <name evidence="3" type="ORF">A6E14_16185</name>
</gene>
<dbReference type="Proteomes" id="UP000093173">
    <property type="component" value="Unassembled WGS sequence"/>
</dbReference>
<name>A0A1B9QUU8_9VIBR</name>